<protein>
    <submittedName>
        <fullName evidence="2">DUF3291 domain-containing protein</fullName>
    </submittedName>
</protein>
<dbReference type="RefSeq" id="WP_271319875.1">
    <property type="nucleotide sequence ID" value="NZ_BAAATN010000004.1"/>
</dbReference>
<proteinExistence type="predicted"/>
<dbReference type="EMBL" id="JBHSJO010000001">
    <property type="protein sequence ID" value="MFC5016036.1"/>
    <property type="molecule type" value="Genomic_DNA"/>
</dbReference>
<dbReference type="Proteomes" id="UP001595855">
    <property type="component" value="Unassembled WGS sequence"/>
</dbReference>
<gene>
    <name evidence="2" type="ORF">ACFPRC_14210</name>
</gene>
<accession>A0ABV9WRZ0</accession>
<name>A0ABV9WRZ0_9ACTN</name>
<dbReference type="Pfam" id="PF11695">
    <property type="entry name" value="DUF3291"/>
    <property type="match status" value="1"/>
</dbReference>
<evidence type="ECO:0000313" key="3">
    <source>
        <dbReference type="Proteomes" id="UP001595855"/>
    </source>
</evidence>
<evidence type="ECO:0000259" key="1">
    <source>
        <dbReference type="Pfam" id="PF11695"/>
    </source>
</evidence>
<dbReference type="InterPro" id="IPR011008">
    <property type="entry name" value="Dimeric_a/b-barrel"/>
</dbReference>
<keyword evidence="3" id="KW-1185">Reference proteome</keyword>
<dbReference type="InterPro" id="IPR021708">
    <property type="entry name" value="DUF3291"/>
</dbReference>
<sequence>MSHTLPWSSGPAAGTGSGQVVVMASRLKLKSLVRVPRFFYLSGSVYRQAQRSPGNVGVGLRADPWHKTFWTLSVWEDHKALQAYVRTEPHLSVMTKLKPAMRESLFTSWKQAGGQPPTWEEADRRLIDQEALRDAGPLPG</sequence>
<reference evidence="3" key="1">
    <citation type="journal article" date="2019" name="Int. J. Syst. Evol. Microbiol.">
        <title>The Global Catalogue of Microorganisms (GCM) 10K type strain sequencing project: providing services to taxonomists for standard genome sequencing and annotation.</title>
        <authorList>
            <consortium name="The Broad Institute Genomics Platform"/>
            <consortium name="The Broad Institute Genome Sequencing Center for Infectious Disease"/>
            <person name="Wu L."/>
            <person name="Ma J."/>
        </authorList>
    </citation>
    <scope>NUCLEOTIDE SEQUENCE [LARGE SCALE GENOMIC DNA]</scope>
    <source>
        <strain evidence="3">CGMCC 4.1542</strain>
    </source>
</reference>
<organism evidence="2 3">
    <name type="scientific">Streptomyces lienomycini</name>
    <dbReference type="NCBI Taxonomy" id="284035"/>
    <lineage>
        <taxon>Bacteria</taxon>
        <taxon>Bacillati</taxon>
        <taxon>Actinomycetota</taxon>
        <taxon>Actinomycetes</taxon>
        <taxon>Kitasatosporales</taxon>
        <taxon>Streptomycetaceae</taxon>
        <taxon>Streptomyces</taxon>
    </lineage>
</organism>
<dbReference type="SUPFAM" id="SSF54909">
    <property type="entry name" value="Dimeric alpha+beta barrel"/>
    <property type="match status" value="1"/>
</dbReference>
<comment type="caution">
    <text evidence="2">The sequence shown here is derived from an EMBL/GenBank/DDBJ whole genome shotgun (WGS) entry which is preliminary data.</text>
</comment>
<feature type="domain" description="DUF3291" evidence="1">
    <location>
        <begin position="45"/>
        <end position="137"/>
    </location>
</feature>
<evidence type="ECO:0000313" key="2">
    <source>
        <dbReference type="EMBL" id="MFC5016036.1"/>
    </source>
</evidence>